<accession>W3X8W9</accession>
<dbReference type="PANTHER" id="PTHR47338">
    <property type="entry name" value="ZN(II)2CYS6 TRANSCRIPTION FACTOR (EUROFUNG)-RELATED"/>
    <property type="match status" value="1"/>
</dbReference>
<dbReference type="SUPFAM" id="SSF57701">
    <property type="entry name" value="Zn2/Cys6 DNA-binding domain"/>
    <property type="match status" value="1"/>
</dbReference>
<protein>
    <recommendedName>
        <fullName evidence="6">Zn(2)-C6 fungal-type domain-containing protein</fullName>
    </recommendedName>
</protein>
<dbReference type="Pfam" id="PF04082">
    <property type="entry name" value="Fungal_trans"/>
    <property type="match status" value="1"/>
</dbReference>
<dbReference type="CDD" id="cd12148">
    <property type="entry name" value="fungal_TF_MHR"/>
    <property type="match status" value="1"/>
</dbReference>
<dbReference type="InterPro" id="IPR007219">
    <property type="entry name" value="XnlR_reg_dom"/>
</dbReference>
<keyword evidence="3" id="KW-0805">Transcription regulation</keyword>
<evidence type="ECO:0000256" key="3">
    <source>
        <dbReference type="ARBA" id="ARBA00023015"/>
    </source>
</evidence>
<sequence length="540" mass="61680">MKRATACERCRLIRRRCMRRGLGQACSLCQSRNLQCSFAKSEILRAPRPIWVCPASQRIAAQSTTIDAPDTTATRDVTAIELLPASTVREMVEHYLTKLHDRPHSLFHPQSLLRSIEDGTIKKALLYSICSLGCRFMATSSLRDLETVFMAESKSLLQADFEHVSVQNIQACILVANLCAAHLQTQSEALYFRMANSIMQIMEVADPLPSCTSAITKEIRRRIWWTLFMADYWCSSGLDLPRQLNYCDRVDLPMAEDVFHAMREDHIEYPIATSWKPGLWAHMITLVQFFGPVMDLNRRCASPSFSAEERDRTVAALSLQLHQWEEMLPCDVRNSTENLLEHKARGLGGPFVALHLGFHHYATLLYFQFLSSPNEPLYARRCKYHARAYSTLLEQARKTGSCEAVYPTVGHMATVSSATLLYTLLFGDEFELADSRAGLNTNFEALIELRTYWPRLTSWQIERLITFQNLCLLAVRNENAQTHQLDRWMLRFLVEHALPLESKVPGLSNMNGMWVQAQELRKQGRFTDFTEMAPAHYTGV</sequence>
<dbReference type="RefSeq" id="XP_007831122.1">
    <property type="nucleotide sequence ID" value="XM_007832931.1"/>
</dbReference>
<dbReference type="PROSITE" id="PS00463">
    <property type="entry name" value="ZN2_CY6_FUNGAL_1"/>
    <property type="match status" value="1"/>
</dbReference>
<dbReference type="HOGENOM" id="CLU_026304_1_0_1"/>
<evidence type="ECO:0000313" key="8">
    <source>
        <dbReference type="Proteomes" id="UP000030651"/>
    </source>
</evidence>
<keyword evidence="4" id="KW-0804">Transcription</keyword>
<dbReference type="GO" id="GO:0008270">
    <property type="term" value="F:zinc ion binding"/>
    <property type="evidence" value="ECO:0007669"/>
    <property type="project" value="InterPro"/>
</dbReference>
<dbReference type="Proteomes" id="UP000030651">
    <property type="component" value="Unassembled WGS sequence"/>
</dbReference>
<dbReference type="Pfam" id="PF00172">
    <property type="entry name" value="Zn_clus"/>
    <property type="match status" value="1"/>
</dbReference>
<dbReference type="AlphaFoldDB" id="W3X8W9"/>
<comment type="subcellular location">
    <subcellularLocation>
        <location evidence="1">Nucleus</location>
    </subcellularLocation>
</comment>
<dbReference type="InterPro" id="IPR036864">
    <property type="entry name" value="Zn2-C6_fun-type_DNA-bd_sf"/>
</dbReference>
<evidence type="ECO:0000256" key="1">
    <source>
        <dbReference type="ARBA" id="ARBA00004123"/>
    </source>
</evidence>
<dbReference type="InterPro" id="IPR001138">
    <property type="entry name" value="Zn2Cys6_DnaBD"/>
</dbReference>
<dbReference type="InParanoid" id="W3X8W9"/>
<dbReference type="GO" id="GO:0006351">
    <property type="term" value="P:DNA-templated transcription"/>
    <property type="evidence" value="ECO:0007669"/>
    <property type="project" value="InterPro"/>
</dbReference>
<keyword evidence="8" id="KW-1185">Reference proteome</keyword>
<name>W3X8W9_PESFW</name>
<evidence type="ECO:0000256" key="5">
    <source>
        <dbReference type="ARBA" id="ARBA00023242"/>
    </source>
</evidence>
<keyword evidence="5" id="KW-0539">Nucleus</keyword>
<dbReference type="PANTHER" id="PTHR47338:SF16">
    <property type="entry name" value="TRANSCRIPTION FACTOR, PUTATIVE (AFU_ORTHOLOGUE AFUA_2G09360)-RELATED"/>
    <property type="match status" value="1"/>
</dbReference>
<dbReference type="GeneID" id="19269363"/>
<evidence type="ECO:0000256" key="4">
    <source>
        <dbReference type="ARBA" id="ARBA00023163"/>
    </source>
</evidence>
<dbReference type="KEGG" id="pfy:PFICI_04350"/>
<evidence type="ECO:0000256" key="2">
    <source>
        <dbReference type="ARBA" id="ARBA00022723"/>
    </source>
</evidence>
<organism evidence="7 8">
    <name type="scientific">Pestalotiopsis fici (strain W106-1 / CGMCC3.15140)</name>
    <dbReference type="NCBI Taxonomy" id="1229662"/>
    <lineage>
        <taxon>Eukaryota</taxon>
        <taxon>Fungi</taxon>
        <taxon>Dikarya</taxon>
        <taxon>Ascomycota</taxon>
        <taxon>Pezizomycotina</taxon>
        <taxon>Sordariomycetes</taxon>
        <taxon>Xylariomycetidae</taxon>
        <taxon>Amphisphaeriales</taxon>
        <taxon>Sporocadaceae</taxon>
        <taxon>Pestalotiopsis</taxon>
    </lineage>
</organism>
<dbReference type="PROSITE" id="PS50048">
    <property type="entry name" value="ZN2_CY6_FUNGAL_2"/>
    <property type="match status" value="1"/>
</dbReference>
<dbReference type="OrthoDB" id="5239863at2759"/>
<dbReference type="OMA" id="VYATVGH"/>
<dbReference type="STRING" id="1229662.W3X8W9"/>
<dbReference type="GO" id="GO:0005634">
    <property type="term" value="C:nucleus"/>
    <property type="evidence" value="ECO:0007669"/>
    <property type="project" value="UniProtKB-SubCell"/>
</dbReference>
<evidence type="ECO:0000259" key="6">
    <source>
        <dbReference type="PROSITE" id="PS50048"/>
    </source>
</evidence>
<dbReference type="InterPro" id="IPR050815">
    <property type="entry name" value="TF_fung"/>
</dbReference>
<feature type="domain" description="Zn(2)-C6 fungal-type" evidence="6">
    <location>
        <begin position="6"/>
        <end position="38"/>
    </location>
</feature>
<reference evidence="8" key="1">
    <citation type="journal article" date="2015" name="BMC Genomics">
        <title>Genomic and transcriptomic analysis of the endophytic fungus Pestalotiopsis fici reveals its lifestyle and high potential for synthesis of natural products.</title>
        <authorList>
            <person name="Wang X."/>
            <person name="Zhang X."/>
            <person name="Liu L."/>
            <person name="Xiang M."/>
            <person name="Wang W."/>
            <person name="Sun X."/>
            <person name="Che Y."/>
            <person name="Guo L."/>
            <person name="Liu G."/>
            <person name="Guo L."/>
            <person name="Wang C."/>
            <person name="Yin W.B."/>
            <person name="Stadler M."/>
            <person name="Zhang X."/>
            <person name="Liu X."/>
        </authorList>
    </citation>
    <scope>NUCLEOTIDE SEQUENCE [LARGE SCALE GENOMIC DNA]</scope>
    <source>
        <strain evidence="8">W106-1 / CGMCC3.15140</strain>
    </source>
</reference>
<dbReference type="SMART" id="SM00066">
    <property type="entry name" value="GAL4"/>
    <property type="match status" value="1"/>
</dbReference>
<proteinExistence type="predicted"/>
<evidence type="ECO:0000313" key="7">
    <source>
        <dbReference type="EMBL" id="ETS82474.1"/>
    </source>
</evidence>
<dbReference type="eggNOG" id="ENOG502SJWB">
    <property type="taxonomic scope" value="Eukaryota"/>
</dbReference>
<dbReference type="GO" id="GO:0000981">
    <property type="term" value="F:DNA-binding transcription factor activity, RNA polymerase II-specific"/>
    <property type="evidence" value="ECO:0007669"/>
    <property type="project" value="InterPro"/>
</dbReference>
<dbReference type="EMBL" id="KI912111">
    <property type="protein sequence ID" value="ETS82474.1"/>
    <property type="molecule type" value="Genomic_DNA"/>
</dbReference>
<gene>
    <name evidence="7" type="ORF">PFICI_04350</name>
</gene>
<dbReference type="GO" id="GO:0003677">
    <property type="term" value="F:DNA binding"/>
    <property type="evidence" value="ECO:0007669"/>
    <property type="project" value="InterPro"/>
</dbReference>
<keyword evidence="2" id="KW-0479">Metal-binding</keyword>